<name>A0A211ZV52_9PROT</name>
<feature type="domain" description="Phosphoribulokinase/uridine kinase" evidence="1">
    <location>
        <begin position="84"/>
        <end position="163"/>
    </location>
</feature>
<dbReference type="EMBL" id="NHON01000001">
    <property type="protein sequence ID" value="OWJ69145.1"/>
    <property type="molecule type" value="Genomic_DNA"/>
</dbReference>
<dbReference type="OrthoDB" id="7375480at2"/>
<dbReference type="SUPFAM" id="SSF52540">
    <property type="entry name" value="P-loop containing nucleoside triphosphate hydrolases"/>
    <property type="match status" value="1"/>
</dbReference>
<evidence type="ECO:0000313" key="2">
    <source>
        <dbReference type="EMBL" id="OWJ69145.1"/>
    </source>
</evidence>
<dbReference type="Gene3D" id="3.40.50.300">
    <property type="entry name" value="P-loop containing nucleotide triphosphate hydrolases"/>
    <property type="match status" value="1"/>
</dbReference>
<keyword evidence="3" id="KW-1185">Reference proteome</keyword>
<dbReference type="GO" id="GO:0005524">
    <property type="term" value="F:ATP binding"/>
    <property type="evidence" value="ECO:0007669"/>
    <property type="project" value="InterPro"/>
</dbReference>
<dbReference type="GO" id="GO:0016301">
    <property type="term" value="F:kinase activity"/>
    <property type="evidence" value="ECO:0007669"/>
    <property type="project" value="InterPro"/>
</dbReference>
<comment type="caution">
    <text evidence="2">The sequence shown here is derived from an EMBL/GenBank/DDBJ whole genome shotgun (WGS) entry which is preliminary data.</text>
</comment>
<organism evidence="2 3">
    <name type="scientific">Inquilinus limosus</name>
    <dbReference type="NCBI Taxonomy" id="171674"/>
    <lineage>
        <taxon>Bacteria</taxon>
        <taxon>Pseudomonadati</taxon>
        <taxon>Pseudomonadota</taxon>
        <taxon>Alphaproteobacteria</taxon>
        <taxon>Rhodospirillales</taxon>
        <taxon>Rhodospirillaceae</taxon>
        <taxon>Inquilinus</taxon>
    </lineage>
</organism>
<dbReference type="AlphaFoldDB" id="A0A211ZV52"/>
<protein>
    <recommendedName>
        <fullName evidence="1">Phosphoribulokinase/uridine kinase domain-containing protein</fullName>
    </recommendedName>
</protein>
<dbReference type="InterPro" id="IPR027417">
    <property type="entry name" value="P-loop_NTPase"/>
</dbReference>
<evidence type="ECO:0000313" key="3">
    <source>
        <dbReference type="Proteomes" id="UP000196655"/>
    </source>
</evidence>
<sequence>MMLRRMKATVRQKLSFDDAVALALARPALRLIAIDGLPVSGKSTLADGLAGALGAECLYLDDFVKPEALWPSRTSPSFPFGYIRYDEFLDAVKSLAQHGRCAYRPYDWDGRQVQDEPRTITLEKPVIIEGVSALHPELAPLYDLRIWVDSDATTTFSAALQRGVGAWEREWREMFLPSVDLYLESKPWERADLRVAGRGAC</sequence>
<reference evidence="3" key="1">
    <citation type="submission" date="2017-05" db="EMBL/GenBank/DDBJ databases">
        <authorList>
            <person name="Macchi M."/>
            <person name="Festa S."/>
            <person name="Coppotelli B.M."/>
            <person name="Morelli I.S."/>
        </authorList>
    </citation>
    <scope>NUCLEOTIDE SEQUENCE [LARGE SCALE GENOMIC DNA]</scope>
    <source>
        <strain evidence="3">I</strain>
    </source>
</reference>
<proteinExistence type="predicted"/>
<gene>
    <name evidence="2" type="ORF">BWR60_01020</name>
</gene>
<accession>A0A211ZV52</accession>
<dbReference type="Pfam" id="PF00485">
    <property type="entry name" value="PRK"/>
    <property type="match status" value="1"/>
</dbReference>
<dbReference type="RefSeq" id="WP_088149135.1">
    <property type="nucleotide sequence ID" value="NZ_NHON01000001.1"/>
</dbReference>
<evidence type="ECO:0000259" key="1">
    <source>
        <dbReference type="Pfam" id="PF00485"/>
    </source>
</evidence>
<dbReference type="Proteomes" id="UP000196655">
    <property type="component" value="Unassembled WGS sequence"/>
</dbReference>
<dbReference type="InterPro" id="IPR006083">
    <property type="entry name" value="PRK/URK"/>
</dbReference>